<comment type="subcellular location">
    <subcellularLocation>
        <location evidence="1">Cytoplasm</location>
    </subcellularLocation>
</comment>
<sequence>MIILNNKKIKTNSQGYLINYNQWSEELIFLLAKKENIKLTKEHIDIIKFIRSFYIQFKISPSIRLLVEEAKKKFGKKKGTSIYLYYLFPNGPAKQATKLAGIPYQVKCI</sequence>
<dbReference type="EC" id="2.8.1.-" evidence="5"/>
<evidence type="ECO:0000313" key="6">
    <source>
        <dbReference type="EMBL" id="CAL1329415.1"/>
    </source>
</evidence>
<dbReference type="InterPro" id="IPR007453">
    <property type="entry name" value="DsrC/TusE"/>
</dbReference>
<evidence type="ECO:0000313" key="7">
    <source>
        <dbReference type="Proteomes" id="UP001497533"/>
    </source>
</evidence>
<evidence type="ECO:0000256" key="1">
    <source>
        <dbReference type="ARBA" id="ARBA00004496"/>
    </source>
</evidence>
<dbReference type="PANTHER" id="PTHR37010">
    <property type="entry name" value="SULFURTRANSFERASE TUSE"/>
    <property type="match status" value="1"/>
</dbReference>
<accession>A0ABP1CG14</accession>
<keyword evidence="5 6" id="KW-0808">Transferase</keyword>
<evidence type="ECO:0000256" key="3">
    <source>
        <dbReference type="ARBA" id="ARBA00025277"/>
    </source>
</evidence>
<comment type="subunit">
    <text evidence="4">Interacts with the TusBCD complex. Interacts with MnmA.</text>
</comment>
<dbReference type="Pfam" id="PF04358">
    <property type="entry name" value="DsrC"/>
    <property type="match status" value="1"/>
</dbReference>
<dbReference type="InterPro" id="IPR043163">
    <property type="entry name" value="DsrC-like_N"/>
</dbReference>
<comment type="function">
    <text evidence="3">Part of a sulfur-relay system required for 2-thiolation of 5-methylaminomethyl-2-thiouridine (mnm(5)s(2)U) at tRNA wobble positions. Could accept sulfur from TusD.</text>
</comment>
<comment type="similarity">
    <text evidence="5">Belongs to the dsrC/tusE family.</text>
</comment>
<dbReference type="PANTHER" id="PTHR37010:SF1">
    <property type="entry name" value="SULFURTRANSFERASE TUSE"/>
    <property type="match status" value="1"/>
</dbReference>
<evidence type="ECO:0000256" key="4">
    <source>
        <dbReference type="ARBA" id="ARBA00025918"/>
    </source>
</evidence>
<dbReference type="EMBL" id="OZ034688">
    <property type="protein sequence ID" value="CAL1329415.1"/>
    <property type="molecule type" value="Genomic_DNA"/>
</dbReference>
<dbReference type="InterPro" id="IPR042072">
    <property type="entry name" value="DsrC-like_C"/>
</dbReference>
<proteinExistence type="inferred from homology"/>
<evidence type="ECO:0000256" key="5">
    <source>
        <dbReference type="PIRNR" id="PIRNR006223"/>
    </source>
</evidence>
<reference evidence="6" key="1">
    <citation type="submission" date="2024-04" db="EMBL/GenBank/DDBJ databases">
        <authorList>
            <person name="Manzano-Marin A."/>
            <person name="Manzano-Marin A."/>
            <person name="Alejandro Manzano Marin A."/>
        </authorList>
    </citation>
    <scope>NUCLEOTIDE SEQUENCE [LARGE SCALE GENOMIC DNA]</scope>
    <source>
        <strain evidence="6">TABTEA</strain>
    </source>
</reference>
<protein>
    <recommendedName>
        <fullName evidence="5">Sulfurtransferase</fullName>
        <ecNumber evidence="5">2.8.1.-</ecNumber>
    </recommendedName>
</protein>
<dbReference type="InterPro" id="IPR025526">
    <property type="entry name" value="DsrC-like_dom_sf"/>
</dbReference>
<organism evidence="6 7">
    <name type="scientific">Candidatus Providencia siddallii</name>
    <dbReference type="NCBI Taxonomy" id="1715285"/>
    <lineage>
        <taxon>Bacteria</taxon>
        <taxon>Pseudomonadati</taxon>
        <taxon>Pseudomonadota</taxon>
        <taxon>Gammaproteobacteria</taxon>
        <taxon>Enterobacterales</taxon>
        <taxon>Morganellaceae</taxon>
        <taxon>Providencia</taxon>
    </lineage>
</organism>
<dbReference type="Gene3D" id="1.10.10.370">
    <property type="entry name" value="DsrC-like protein, C-terminal domain"/>
    <property type="match status" value="1"/>
</dbReference>
<gene>
    <name evidence="6" type="primary">tusE</name>
    <name evidence="6" type="ORF">PRHACTZTBTEA_499</name>
</gene>
<dbReference type="PIRSF" id="PIRSF006223">
    <property type="entry name" value="DsrC_TusE"/>
    <property type="match status" value="1"/>
</dbReference>
<dbReference type="GO" id="GO:0016740">
    <property type="term" value="F:transferase activity"/>
    <property type="evidence" value="ECO:0007669"/>
    <property type="project" value="UniProtKB-KW"/>
</dbReference>
<keyword evidence="2" id="KW-0963">Cytoplasm</keyword>
<dbReference type="Gene3D" id="3.30.1420.10">
    <property type="match status" value="1"/>
</dbReference>
<dbReference type="SUPFAM" id="SSF69721">
    <property type="entry name" value="DsrC, the gamma subunit of dissimilatory sulfite reductase"/>
    <property type="match status" value="1"/>
</dbReference>
<dbReference type="RefSeq" id="WP_341764878.1">
    <property type="nucleotide sequence ID" value="NZ_OZ034688.1"/>
</dbReference>
<name>A0ABP1CG14_9GAMM</name>
<evidence type="ECO:0000256" key="2">
    <source>
        <dbReference type="ARBA" id="ARBA00022490"/>
    </source>
</evidence>
<dbReference type="NCBIfam" id="TIGR03342">
    <property type="entry name" value="dsrC_tusE_dsvC"/>
    <property type="match status" value="1"/>
</dbReference>
<dbReference type="Proteomes" id="UP001497533">
    <property type="component" value="Chromosome"/>
</dbReference>
<keyword evidence="7" id="KW-1185">Reference proteome</keyword>